<sequence>MEIFLEFYIKEYGYLDFYYLDQNNRSLVFSSEATELLELILYLLHVSYASRPQPSRRLIDKRILLEIFRSDRFFPCPSFFHILVLGHNHAREVSTDAGLLLVENYNQYPSAVPSGAAAIFGSLTKSSKKGQEKGNAMLIMLSLSNLSLLESVSAYRQSIRMQTISPVSKSPPHQYKNS</sequence>
<dbReference type="GeneID" id="28996212"/>
<dbReference type="RefSeq" id="XP_018293828.1">
    <property type="nucleotide sequence ID" value="XM_018435306.1"/>
</dbReference>
<proteinExistence type="predicted"/>
<dbReference type="Proteomes" id="UP000077315">
    <property type="component" value="Unassembled WGS sequence"/>
</dbReference>
<evidence type="ECO:0000313" key="2">
    <source>
        <dbReference type="Proteomes" id="UP000077315"/>
    </source>
</evidence>
<organism evidence="1 2">
    <name type="scientific">Phycomyces blakesleeanus (strain ATCC 8743b / DSM 1359 / FGSC 10004 / NBRC 33097 / NRRL 1555)</name>
    <dbReference type="NCBI Taxonomy" id="763407"/>
    <lineage>
        <taxon>Eukaryota</taxon>
        <taxon>Fungi</taxon>
        <taxon>Fungi incertae sedis</taxon>
        <taxon>Mucoromycota</taxon>
        <taxon>Mucoromycotina</taxon>
        <taxon>Mucoromycetes</taxon>
        <taxon>Mucorales</taxon>
        <taxon>Phycomycetaceae</taxon>
        <taxon>Phycomyces</taxon>
    </lineage>
</organism>
<gene>
    <name evidence="1" type="ORF">PHYBLDRAFT_165773</name>
</gene>
<name>A0A167NFN2_PHYB8</name>
<evidence type="ECO:0000313" key="1">
    <source>
        <dbReference type="EMBL" id="OAD75788.1"/>
    </source>
</evidence>
<dbReference type="InParanoid" id="A0A167NFN2"/>
<accession>A0A167NFN2</accession>
<dbReference type="AlphaFoldDB" id="A0A167NFN2"/>
<keyword evidence="2" id="KW-1185">Reference proteome</keyword>
<protein>
    <submittedName>
        <fullName evidence="1">Uncharacterized protein</fullName>
    </submittedName>
</protein>
<dbReference type="EMBL" id="KV440976">
    <property type="protein sequence ID" value="OAD75788.1"/>
    <property type="molecule type" value="Genomic_DNA"/>
</dbReference>
<reference evidence="2" key="1">
    <citation type="submission" date="2015-06" db="EMBL/GenBank/DDBJ databases">
        <title>Expansion of signal transduction pathways in fungi by whole-genome duplication.</title>
        <authorList>
            <consortium name="DOE Joint Genome Institute"/>
            <person name="Corrochano L.M."/>
            <person name="Kuo A."/>
            <person name="Marcet-Houben M."/>
            <person name="Polaino S."/>
            <person name="Salamov A."/>
            <person name="Villalobos J.M."/>
            <person name="Alvarez M.I."/>
            <person name="Avalos J."/>
            <person name="Benito E.P."/>
            <person name="Benoit I."/>
            <person name="Burger G."/>
            <person name="Camino L.P."/>
            <person name="Canovas D."/>
            <person name="Cerda-Olmedo E."/>
            <person name="Cheng J.-F."/>
            <person name="Dominguez A."/>
            <person name="Elias M."/>
            <person name="Eslava A.P."/>
            <person name="Glaser F."/>
            <person name="Grimwood J."/>
            <person name="Gutierrez G."/>
            <person name="Heitman J."/>
            <person name="Henrissat B."/>
            <person name="Iturriaga E.A."/>
            <person name="Lang B.F."/>
            <person name="Lavin J.L."/>
            <person name="Lee S."/>
            <person name="Li W."/>
            <person name="Lindquist E."/>
            <person name="Lopez-Garcia S."/>
            <person name="Luque E.M."/>
            <person name="Marcos A.T."/>
            <person name="Martin J."/>
            <person name="McCluskey K."/>
            <person name="Medina H.R."/>
            <person name="Miralles-Duran A."/>
            <person name="Miyazaki A."/>
            <person name="Munoz-Torres E."/>
            <person name="Oguiza J.A."/>
            <person name="Ohm R."/>
            <person name="Olmedo M."/>
            <person name="Orejas M."/>
            <person name="Ortiz-Castellanos L."/>
            <person name="Pisabarro A.G."/>
            <person name="Rodriguez-Romero J."/>
            <person name="Ruiz-Herrera J."/>
            <person name="Ruiz-Vazquez R."/>
            <person name="Sanz C."/>
            <person name="Schackwitz W."/>
            <person name="Schmutz J."/>
            <person name="Shahriari M."/>
            <person name="Shelest E."/>
            <person name="Silva-Franco F."/>
            <person name="Soanes D."/>
            <person name="Syed K."/>
            <person name="Tagua V.G."/>
            <person name="Talbot N.J."/>
            <person name="Thon M."/>
            <person name="De vries R.P."/>
            <person name="Wiebenga A."/>
            <person name="Yadav J.S."/>
            <person name="Braun E.L."/>
            <person name="Baker S."/>
            <person name="Garre V."/>
            <person name="Horwitz B."/>
            <person name="Torres-Martinez S."/>
            <person name="Idnurm A."/>
            <person name="Herrera-Estrella A."/>
            <person name="Gabaldon T."/>
            <person name="Grigoriev I.V."/>
        </authorList>
    </citation>
    <scope>NUCLEOTIDE SEQUENCE [LARGE SCALE GENOMIC DNA]</scope>
    <source>
        <strain evidence="2">NRRL 1555(-)</strain>
    </source>
</reference>
<dbReference type="VEuPathDB" id="FungiDB:PHYBLDRAFT_165773"/>